<comment type="caution">
    <text evidence="2">The sequence shown here is derived from an EMBL/GenBank/DDBJ whole genome shotgun (WGS) entry which is preliminary data.</text>
</comment>
<organism evidence="2 3">
    <name type="scientific">Arthroderma benhamiae (strain ATCC MYA-4681 / CBS 112371)</name>
    <name type="common">Trichophyton mentagrophytes</name>
    <dbReference type="NCBI Taxonomy" id="663331"/>
    <lineage>
        <taxon>Eukaryota</taxon>
        <taxon>Fungi</taxon>
        <taxon>Dikarya</taxon>
        <taxon>Ascomycota</taxon>
        <taxon>Pezizomycotina</taxon>
        <taxon>Eurotiomycetes</taxon>
        <taxon>Eurotiomycetidae</taxon>
        <taxon>Onygenales</taxon>
        <taxon>Arthrodermataceae</taxon>
        <taxon>Trichophyton</taxon>
    </lineage>
</organism>
<feature type="transmembrane region" description="Helical" evidence="1">
    <location>
        <begin position="340"/>
        <end position="359"/>
    </location>
</feature>
<dbReference type="HOGENOM" id="CLU_733561_0_0_1"/>
<protein>
    <recommendedName>
        <fullName evidence="4">Alpha-galactosidase A</fullName>
    </recommendedName>
</protein>
<dbReference type="RefSeq" id="XP_003010198.1">
    <property type="nucleotide sequence ID" value="XM_003010152.1"/>
</dbReference>
<dbReference type="eggNOG" id="ENOG502S5YZ">
    <property type="taxonomic scope" value="Eukaryota"/>
</dbReference>
<keyword evidence="3" id="KW-1185">Reference proteome</keyword>
<dbReference type="Gene3D" id="1.10.510.10">
    <property type="entry name" value="Transferase(Phosphotransferase) domain 1"/>
    <property type="match status" value="1"/>
</dbReference>
<dbReference type="AlphaFoldDB" id="D4B510"/>
<dbReference type="STRING" id="663331.D4B510"/>
<dbReference type="SUPFAM" id="SSF56112">
    <property type="entry name" value="Protein kinase-like (PK-like)"/>
    <property type="match status" value="1"/>
</dbReference>
<dbReference type="GeneID" id="9525466"/>
<evidence type="ECO:0000313" key="3">
    <source>
        <dbReference type="Proteomes" id="UP000008866"/>
    </source>
</evidence>
<dbReference type="Proteomes" id="UP000008866">
    <property type="component" value="Unassembled WGS sequence"/>
</dbReference>
<sequence length="377" mass="42678">MEVCSKDDSEHRLLIDGKVKYTTISPHTYDRSTLSAPLQSLPALPKAKEWNTAYISRDPSTSELETRFSNRELVGVHEIWHPNSVDCLTLTRVKQLSANASEVTVSGDRDPDASTSLSPQATAILKIARFEWEIPRIVQETRAYRLLEGSGLATRFLGHVYEHGRVIGLLVEKTEGREASIGDLLQFHKLGLLHGDVNKYNFIIHSGTAKLIDFENSRAHLDDCSAMQSELLGDSTAGKDWAWWRIHVYRKPKLILLAAYTLRYLQLFVRKRAPSFVLTPNIHADKERGNRIMAISLVLVGNSIFGYFQSFLHFLLGAVIRHFYCRHDGMGSFGVLLHPVFFHEMGILFQGSEILIMIIERKMIANGFPLQFSGRML</sequence>
<feature type="transmembrane region" description="Helical" evidence="1">
    <location>
        <begin position="292"/>
        <end position="320"/>
    </location>
</feature>
<dbReference type="EMBL" id="ABSU01000036">
    <property type="protein sequence ID" value="EFE29558.1"/>
    <property type="molecule type" value="Genomic_DNA"/>
</dbReference>
<evidence type="ECO:0008006" key="4">
    <source>
        <dbReference type="Google" id="ProtNLM"/>
    </source>
</evidence>
<dbReference type="KEGG" id="abe:ARB_03550"/>
<reference evidence="3" key="1">
    <citation type="journal article" date="2011" name="Genome Biol.">
        <title>Comparative and functional genomics provide insights into the pathogenicity of dermatophytic fungi.</title>
        <authorList>
            <person name="Burmester A."/>
            <person name="Shelest E."/>
            <person name="Gloeckner G."/>
            <person name="Heddergott C."/>
            <person name="Schindler S."/>
            <person name="Staib P."/>
            <person name="Heidel A."/>
            <person name="Felder M."/>
            <person name="Petzold A."/>
            <person name="Szafranski K."/>
            <person name="Feuermann M."/>
            <person name="Pedruzzi I."/>
            <person name="Priebe S."/>
            <person name="Groth M."/>
            <person name="Winkler R."/>
            <person name="Li W."/>
            <person name="Kniemeyer O."/>
            <person name="Schroeckh V."/>
            <person name="Hertweck C."/>
            <person name="Hube B."/>
            <person name="White T.C."/>
            <person name="Platzer M."/>
            <person name="Guthke R."/>
            <person name="Heitman J."/>
            <person name="Woestemeyer J."/>
            <person name="Zipfel P.F."/>
            <person name="Monod M."/>
            <person name="Brakhage A.A."/>
        </authorList>
    </citation>
    <scope>NUCLEOTIDE SEQUENCE [LARGE SCALE GENOMIC DNA]</scope>
    <source>
        <strain evidence="3">ATCC MYA-4681 / CBS 112371</strain>
    </source>
</reference>
<keyword evidence="1" id="KW-0472">Membrane</keyword>
<gene>
    <name evidence="2" type="ORF">ARB_03550</name>
</gene>
<evidence type="ECO:0000313" key="2">
    <source>
        <dbReference type="EMBL" id="EFE29558.1"/>
    </source>
</evidence>
<proteinExistence type="predicted"/>
<keyword evidence="1" id="KW-0812">Transmembrane</keyword>
<evidence type="ECO:0000256" key="1">
    <source>
        <dbReference type="SAM" id="Phobius"/>
    </source>
</evidence>
<accession>D4B510</accession>
<dbReference type="InterPro" id="IPR011009">
    <property type="entry name" value="Kinase-like_dom_sf"/>
</dbReference>
<name>D4B510_ARTBC</name>
<keyword evidence="1" id="KW-1133">Transmembrane helix</keyword>